<keyword evidence="3" id="KW-0472">Membrane</keyword>
<dbReference type="Proteomes" id="UP000054995">
    <property type="component" value="Unassembled WGS sequence"/>
</dbReference>
<dbReference type="Pfam" id="PF25330">
    <property type="entry name" value="C2_nem"/>
    <property type="match status" value="1"/>
</dbReference>
<evidence type="ECO:0000313" key="6">
    <source>
        <dbReference type="Proteomes" id="UP000054995"/>
    </source>
</evidence>
<feature type="transmembrane region" description="Helical" evidence="3">
    <location>
        <begin position="175"/>
        <end position="199"/>
    </location>
</feature>
<dbReference type="InterPro" id="IPR009003">
    <property type="entry name" value="Peptidase_S1_PA"/>
</dbReference>
<keyword evidence="6" id="KW-1185">Reference proteome</keyword>
<proteinExistence type="inferred from homology"/>
<feature type="domain" description="C2" evidence="4">
    <location>
        <begin position="22"/>
        <end position="138"/>
    </location>
</feature>
<comment type="caution">
    <text evidence="5">The sequence shown here is derived from an EMBL/GenBank/DDBJ whole genome shotgun (WGS) entry which is preliminary data.</text>
</comment>
<gene>
    <name evidence="5" type="primary">R10E12.2</name>
    <name evidence="5" type="ORF">T4D_3513</name>
</gene>
<dbReference type="EMBL" id="JYDT01000155">
    <property type="protein sequence ID" value="KRY82959.1"/>
    <property type="molecule type" value="Genomic_DNA"/>
</dbReference>
<evidence type="ECO:0000259" key="4">
    <source>
        <dbReference type="Pfam" id="PF25330"/>
    </source>
</evidence>
<name>A0A0V1FB16_TRIPS</name>
<evidence type="ECO:0000256" key="1">
    <source>
        <dbReference type="ARBA" id="ARBA00023157"/>
    </source>
</evidence>
<protein>
    <recommendedName>
        <fullName evidence="4">C2 domain-containing protein</fullName>
    </recommendedName>
</protein>
<sequence>MKSAGILLWLIYITSQLVSTFSWLKIRAVWLDLDEACYMPVCHKAMFEISLMTNDVRRSVNWPLDHNEANLLDTDLPLPANFDEPEANVSVRIIGTDPVYGFQRVCDSVEHTSTNLTPGEGRGAVLNGRCFNTTLIFISNAELSCNATVIANDNSSGQNIGSSFSLLSASSFAHIVLPVLLVAVAFVTFAITVLGFLALTGRRQDAIQSVAERKSSRRQSRSSVSSCWPACVSDCSLIEQSQGVECGIGWHKEGILGYTVVIFGVNEGKVYKDCLGTLLETSPNCNSTNLVLTSKTCLDKESISKTLVIPTKTYTPALPSVGIKIRQIITTNESIISCTTYTPVNFALLKLHAPIRLGSRHFAICLPSMRLRLLSHMHCLTPKLLNTASSSYGPPLRVEILRRSYCKTHMRHIRLFFYKLICGHLKVHNYSTGDDIQTLLWALCFYSTISLVLKQSQGVECGIGWHKEGILGYTVVIFGVNEGRVYKDCLGTLLETSPNCNSTNLVLTSKTCLDKESISKTLVIPTKIYTSALPNVGVRIREILTSNESTISSQPHAPVNFALLKLHTTIRLGSRHFAVCLPSVRVRLLSHMHCLTPKLLNTASSSYGPPLRVEILRRSYCKKHMRHIRLFFYKLICGHLKVHNYSTGDDIQKKNLLFEGLPLLCKIGRKYFQFGIFDWVKIFKREINIPPITIFSAVYGMLNSHGVECGIGWRREGILGYTVVIFGVNEGRVYKDCLGTLLETSPNCNSTNLVLTSKTCLDKESISKTLVIPTKTYTPALPSVGIKIRQIITTNESIISCTTYTPVNFALLKLHAPIRLGSRHFAICLPSMRLRLLSHMHCLTPKLLNTASSSYGPPLRVEILRRSYCKTHMRHIRLFFYKLICGHLKVHNYSTGDDIQKKNLLFEGLPLLCKIGRKYFQFGIFDWVKIFKREINIPPITIFSAIYGMLNTLLWALCFYSTISLVLKQSQGVECGIGWHKEGILGYTVVIFGVNEGRVYKDCLGTLLETSPNCNSTNLVLTSKTCLDKESISKTLVIPTKIYTPAQPNVGIRIRQILTSDESIISRSMFTPVNFALLKLHSSVQLGNRYFAVCLPNMRLRLSSHMHCSAPKLLNAASNSYGSPLAIEILRSSYCWARLRYIKYFSYKYICGLLKVHSDSKGDDIQKVHLEKESALRRSSTVVQDW</sequence>
<dbReference type="OrthoDB" id="5862752at2759"/>
<feature type="transmembrane region" description="Helical" evidence="3">
    <location>
        <begin position="6"/>
        <end position="24"/>
    </location>
</feature>
<keyword evidence="3" id="KW-1133">Transmembrane helix</keyword>
<dbReference type="InterPro" id="IPR043504">
    <property type="entry name" value="Peptidase_S1_PA_chymotrypsin"/>
</dbReference>
<evidence type="ECO:0000256" key="3">
    <source>
        <dbReference type="SAM" id="Phobius"/>
    </source>
</evidence>
<dbReference type="InterPro" id="IPR051487">
    <property type="entry name" value="Ser/Thr_Proteases_Immune/Dev"/>
</dbReference>
<dbReference type="AlphaFoldDB" id="A0A0V1FB16"/>
<dbReference type="SUPFAM" id="SSF50494">
    <property type="entry name" value="Trypsin-like serine proteases"/>
    <property type="match status" value="4"/>
</dbReference>
<accession>A0A0V1FB16</accession>
<evidence type="ECO:0000256" key="2">
    <source>
        <dbReference type="ARBA" id="ARBA00024195"/>
    </source>
</evidence>
<keyword evidence="3" id="KW-0812">Transmembrane</keyword>
<keyword evidence="1" id="KW-1015">Disulfide bond</keyword>
<dbReference type="Gene3D" id="2.40.10.10">
    <property type="entry name" value="Trypsin-like serine proteases"/>
    <property type="match status" value="3"/>
</dbReference>
<dbReference type="PANTHER" id="PTHR24256">
    <property type="entry name" value="TRYPTASE-RELATED"/>
    <property type="match status" value="1"/>
</dbReference>
<organism evidence="5 6">
    <name type="scientific">Trichinella pseudospiralis</name>
    <name type="common">Parasitic roundworm</name>
    <dbReference type="NCBI Taxonomy" id="6337"/>
    <lineage>
        <taxon>Eukaryota</taxon>
        <taxon>Metazoa</taxon>
        <taxon>Ecdysozoa</taxon>
        <taxon>Nematoda</taxon>
        <taxon>Enoplea</taxon>
        <taxon>Dorylaimia</taxon>
        <taxon>Trichinellida</taxon>
        <taxon>Trichinellidae</taxon>
        <taxon>Trichinella</taxon>
    </lineage>
</organism>
<reference evidence="5 6" key="1">
    <citation type="submission" date="2015-01" db="EMBL/GenBank/DDBJ databases">
        <title>Evolution of Trichinella species and genotypes.</title>
        <authorList>
            <person name="Korhonen P.K."/>
            <person name="Edoardo P."/>
            <person name="Giuseppe L.R."/>
            <person name="Gasser R.B."/>
        </authorList>
    </citation>
    <scope>NUCLEOTIDE SEQUENCE [LARGE SCALE GENOMIC DNA]</scope>
    <source>
        <strain evidence="5">ISS470</strain>
    </source>
</reference>
<evidence type="ECO:0000313" key="5">
    <source>
        <dbReference type="EMBL" id="KRY82959.1"/>
    </source>
</evidence>
<comment type="similarity">
    <text evidence="2">Belongs to the peptidase S1 family. CLIP subfamily.</text>
</comment>
<dbReference type="InterPro" id="IPR057569">
    <property type="entry name" value="C2_nem"/>
</dbReference>